<proteinExistence type="predicted"/>
<feature type="compositionally biased region" description="Gly residues" evidence="1">
    <location>
        <begin position="118"/>
        <end position="131"/>
    </location>
</feature>
<evidence type="ECO:0000256" key="1">
    <source>
        <dbReference type="SAM" id="MobiDB-lite"/>
    </source>
</evidence>
<evidence type="ECO:0000313" key="3">
    <source>
        <dbReference type="Proteomes" id="UP000324222"/>
    </source>
</evidence>
<organism evidence="2 3">
    <name type="scientific">Portunus trituberculatus</name>
    <name type="common">Swimming crab</name>
    <name type="synonym">Neptunus trituberculatus</name>
    <dbReference type="NCBI Taxonomy" id="210409"/>
    <lineage>
        <taxon>Eukaryota</taxon>
        <taxon>Metazoa</taxon>
        <taxon>Ecdysozoa</taxon>
        <taxon>Arthropoda</taxon>
        <taxon>Crustacea</taxon>
        <taxon>Multicrustacea</taxon>
        <taxon>Malacostraca</taxon>
        <taxon>Eumalacostraca</taxon>
        <taxon>Eucarida</taxon>
        <taxon>Decapoda</taxon>
        <taxon>Pleocyemata</taxon>
        <taxon>Brachyura</taxon>
        <taxon>Eubrachyura</taxon>
        <taxon>Portunoidea</taxon>
        <taxon>Portunidae</taxon>
        <taxon>Portuninae</taxon>
        <taxon>Portunus</taxon>
    </lineage>
</organism>
<evidence type="ECO:0000313" key="2">
    <source>
        <dbReference type="EMBL" id="MPD06113.1"/>
    </source>
</evidence>
<keyword evidence="3" id="KW-1185">Reference proteome</keyword>
<dbReference type="Proteomes" id="UP000324222">
    <property type="component" value="Unassembled WGS sequence"/>
</dbReference>
<accession>A0A5B7KBT5</accession>
<protein>
    <submittedName>
        <fullName evidence="2">Uncharacterized protein</fullName>
    </submittedName>
</protein>
<feature type="region of interest" description="Disordered" evidence="1">
    <location>
        <begin position="92"/>
        <end position="131"/>
    </location>
</feature>
<comment type="caution">
    <text evidence="2">The sequence shown here is derived from an EMBL/GenBank/DDBJ whole genome shotgun (WGS) entry which is preliminary data.</text>
</comment>
<dbReference type="AlphaFoldDB" id="A0A5B7KBT5"/>
<dbReference type="EMBL" id="VSRR010149508">
    <property type="protein sequence ID" value="MPD06113.1"/>
    <property type="molecule type" value="Genomic_DNA"/>
</dbReference>
<name>A0A5B7KBT5_PORTR</name>
<gene>
    <name evidence="2" type="ORF">E2C01_101902</name>
</gene>
<sequence>MTVALAALHDLVDIARGTPRKRLQYWRGAYGAFQEALLYRNLLALKADLQLVALGGSVAPWRLSTLAVAQGGSCTPGRPCVIPRGPDTFPVPSVAPQPWCDTGKADRLPAPTPLPGTPHGGPAGVGVMEGA</sequence>
<reference evidence="2 3" key="1">
    <citation type="submission" date="2019-05" db="EMBL/GenBank/DDBJ databases">
        <title>Another draft genome of Portunus trituberculatus and its Hox gene families provides insights of decapod evolution.</title>
        <authorList>
            <person name="Jeong J.-H."/>
            <person name="Song I."/>
            <person name="Kim S."/>
            <person name="Choi T."/>
            <person name="Kim D."/>
            <person name="Ryu S."/>
            <person name="Kim W."/>
        </authorList>
    </citation>
    <scope>NUCLEOTIDE SEQUENCE [LARGE SCALE GENOMIC DNA]</scope>
    <source>
        <tissue evidence="2">Muscle</tissue>
    </source>
</reference>